<dbReference type="EMBL" id="EF084433">
    <property type="protein sequence ID" value="ABK23751.1"/>
    <property type="molecule type" value="mRNA"/>
</dbReference>
<sequence length="203" mass="22879">MEVERIVLFESARDKAAKEYLRSPHDADNLIRWGGVLLELAHFYQGQASINMLQDAVSKFEEALKINPKGHYALWCLGNALTSQNFLFPDMGKVNENFRKAEECYQKALDEDPHNEHYLKGLEMAKKAPSLHKEILKQLTSEQVVVNEAMNIEGSSSQAIKKKKNSDFKYDMLGWVALTVGIIAWVGLARSALQLPLPSLTCT</sequence>
<dbReference type="GO" id="GO:0045040">
    <property type="term" value="P:protein insertion into mitochondrial outer membrane"/>
    <property type="evidence" value="ECO:0007669"/>
    <property type="project" value="InterPro"/>
</dbReference>
<keyword evidence="10 11" id="KW-0472">Membrane</keyword>
<evidence type="ECO:0000256" key="4">
    <source>
        <dbReference type="ARBA" id="ARBA00022448"/>
    </source>
</evidence>
<keyword evidence="9" id="KW-0496">Mitochondrion</keyword>
<evidence type="ECO:0000313" key="12">
    <source>
        <dbReference type="EMBL" id="ABK23751.1"/>
    </source>
</evidence>
<dbReference type="PANTHER" id="PTHR32409">
    <property type="entry name" value="MITOCHONDRIAL IMPORT RECEPTOR SUBUNIT TOM20-1-RELATED"/>
    <property type="match status" value="1"/>
</dbReference>
<feature type="transmembrane region" description="Helical" evidence="11">
    <location>
        <begin position="172"/>
        <end position="193"/>
    </location>
</feature>
<dbReference type="PANTHER" id="PTHR32409:SF3">
    <property type="entry name" value="MITOCHONDRIAL IMPORT RECEPTOR SUBUNIT TOM20-1-RELATED"/>
    <property type="match status" value="1"/>
</dbReference>
<evidence type="ECO:0000256" key="5">
    <source>
        <dbReference type="ARBA" id="ARBA00022692"/>
    </source>
</evidence>
<dbReference type="SUPFAM" id="SSF48452">
    <property type="entry name" value="TPR-like"/>
    <property type="match status" value="1"/>
</dbReference>
<dbReference type="Pfam" id="PF06552">
    <property type="entry name" value="TOM20_plant"/>
    <property type="match status" value="1"/>
</dbReference>
<dbReference type="GO" id="GO:0005742">
    <property type="term" value="C:mitochondrial outer membrane translocase complex"/>
    <property type="evidence" value="ECO:0007669"/>
    <property type="project" value="InterPro"/>
</dbReference>
<dbReference type="InterPro" id="IPR011990">
    <property type="entry name" value="TPR-like_helical_dom_sf"/>
</dbReference>
<evidence type="ECO:0000256" key="3">
    <source>
        <dbReference type="ARBA" id="ARBA00005792"/>
    </source>
</evidence>
<evidence type="ECO:0000256" key="2">
    <source>
        <dbReference type="ARBA" id="ARBA00004572"/>
    </source>
</evidence>
<evidence type="ECO:0000256" key="6">
    <source>
        <dbReference type="ARBA" id="ARBA00022787"/>
    </source>
</evidence>
<comment type="subcellular location">
    <subcellularLocation>
        <location evidence="2">Mitochondrion outer membrane</location>
        <topology evidence="2">Single-pass membrane protein</topology>
    </subcellularLocation>
</comment>
<comment type="function">
    <text evidence="1">Central component of the receptor complex responsible for the recognition and translocation of cytosolically synthesized mitochondrial preproteins. Together with TOM22 functions as the transit peptide receptor at the surface of the mitochondrion outer membrane and facilitates the movement of preproteins into the translocation pore.</text>
</comment>
<evidence type="ECO:0000256" key="7">
    <source>
        <dbReference type="ARBA" id="ARBA00022927"/>
    </source>
</evidence>
<evidence type="ECO:0000256" key="11">
    <source>
        <dbReference type="SAM" id="Phobius"/>
    </source>
</evidence>
<reference evidence="12" key="1">
    <citation type="journal article" date="2008" name="BMC Genomics">
        <title>A conifer genomics resource of 200,000 spruce (Picea spp.) ESTs and 6,464 high-quality, sequence-finished full-length cDNAs for Sitka spruce (Picea sitchensis).</title>
        <authorList>
            <person name="Ralph S.G."/>
            <person name="Chun H.J."/>
            <person name="Kolosova N."/>
            <person name="Cooper D."/>
            <person name="Oddy C."/>
            <person name="Ritland C.E."/>
            <person name="Kirkpatrick R."/>
            <person name="Moore R."/>
            <person name="Barber S."/>
            <person name="Holt R.A."/>
            <person name="Jones S.J."/>
            <person name="Marra M.A."/>
            <person name="Douglas C.J."/>
            <person name="Ritland K."/>
            <person name="Bohlmann J."/>
        </authorList>
    </citation>
    <scope>NUCLEOTIDE SEQUENCE</scope>
    <source>
        <tissue evidence="12">Bark</tissue>
    </source>
</reference>
<dbReference type="InterPro" id="IPR010547">
    <property type="entry name" value="TOM20_imprt_rcpt"/>
</dbReference>
<evidence type="ECO:0000256" key="9">
    <source>
        <dbReference type="ARBA" id="ARBA00023128"/>
    </source>
</evidence>
<dbReference type="GO" id="GO:0015031">
    <property type="term" value="P:protein transport"/>
    <property type="evidence" value="ECO:0007669"/>
    <property type="project" value="UniProtKB-KW"/>
</dbReference>
<evidence type="ECO:0000256" key="8">
    <source>
        <dbReference type="ARBA" id="ARBA00022989"/>
    </source>
</evidence>
<keyword evidence="6" id="KW-1000">Mitochondrion outer membrane</keyword>
<dbReference type="Gene3D" id="1.25.40.10">
    <property type="entry name" value="Tetratricopeptide repeat domain"/>
    <property type="match status" value="1"/>
</dbReference>
<accession>A9NSZ0</accession>
<protein>
    <submittedName>
        <fullName evidence="12">Uncharacterized protein</fullName>
    </submittedName>
</protein>
<organism evidence="12">
    <name type="scientific">Picea sitchensis</name>
    <name type="common">Sitka spruce</name>
    <name type="synonym">Pinus sitchensis</name>
    <dbReference type="NCBI Taxonomy" id="3332"/>
    <lineage>
        <taxon>Eukaryota</taxon>
        <taxon>Viridiplantae</taxon>
        <taxon>Streptophyta</taxon>
        <taxon>Embryophyta</taxon>
        <taxon>Tracheophyta</taxon>
        <taxon>Spermatophyta</taxon>
        <taxon>Pinopsida</taxon>
        <taxon>Pinidae</taxon>
        <taxon>Conifers I</taxon>
        <taxon>Pinales</taxon>
        <taxon>Pinaceae</taxon>
        <taxon>Picea</taxon>
    </lineage>
</organism>
<keyword evidence="8 11" id="KW-1133">Transmembrane helix</keyword>
<keyword evidence="7" id="KW-0653">Protein transport</keyword>
<keyword evidence="5 11" id="KW-0812">Transmembrane</keyword>
<name>A9NSZ0_PICSI</name>
<evidence type="ECO:0000256" key="10">
    <source>
        <dbReference type="ARBA" id="ARBA00023136"/>
    </source>
</evidence>
<dbReference type="AlphaFoldDB" id="A9NSZ0"/>
<evidence type="ECO:0000256" key="1">
    <source>
        <dbReference type="ARBA" id="ARBA00003450"/>
    </source>
</evidence>
<keyword evidence="4" id="KW-0813">Transport</keyword>
<comment type="similarity">
    <text evidence="3">Belongs to the Tom20 family.</text>
</comment>
<proteinExistence type="evidence at transcript level"/>